<evidence type="ECO:0000256" key="1">
    <source>
        <dbReference type="SAM" id="MobiDB-lite"/>
    </source>
</evidence>
<dbReference type="InterPro" id="IPR026714">
    <property type="entry name" value="SMAP"/>
</dbReference>
<accession>A0ABS2YLQ6</accession>
<proteinExistence type="predicted"/>
<evidence type="ECO:0000313" key="3">
    <source>
        <dbReference type="Proteomes" id="UP001166093"/>
    </source>
</evidence>
<feature type="compositionally biased region" description="Basic and acidic residues" evidence="1">
    <location>
        <begin position="73"/>
        <end position="93"/>
    </location>
</feature>
<comment type="caution">
    <text evidence="2">The sequence shown here is derived from an EMBL/GenBank/DDBJ whole genome shotgun (WGS) entry which is preliminary data.</text>
</comment>
<reference evidence="2" key="1">
    <citation type="journal article" date="2021" name="Cell">
        <title>Tracing the genetic footprints of vertebrate landing in non-teleost ray-finned fishes.</title>
        <authorList>
            <person name="Bi X."/>
            <person name="Wang K."/>
            <person name="Yang L."/>
            <person name="Pan H."/>
            <person name="Jiang H."/>
            <person name="Wei Q."/>
            <person name="Fang M."/>
            <person name="Yu H."/>
            <person name="Zhu C."/>
            <person name="Cai Y."/>
            <person name="He Y."/>
            <person name="Gan X."/>
            <person name="Zeng H."/>
            <person name="Yu D."/>
            <person name="Zhu Y."/>
            <person name="Jiang H."/>
            <person name="Qiu Q."/>
            <person name="Yang H."/>
            <person name="Zhang Y.E."/>
            <person name="Wang W."/>
            <person name="Zhu M."/>
            <person name="He S."/>
            <person name="Zhang G."/>
        </authorList>
    </citation>
    <scope>NUCLEOTIDE SEQUENCE</scope>
    <source>
        <strain evidence="2">Pddl_001</strain>
    </source>
</reference>
<sequence length="129" mass="14484">MGAGKKEHTGRIVIGDHKSTSHFRTGEENKRMNNELEVLYQQGLDSKLSGRDRRHCGLGFSEPEQTPSMAEADPEKQDSPKDSTNKPESKQETSSKQQEPSQQQHQADCPDSQHKDKKSSFKTAFVKSL</sequence>
<dbReference type="PANTHER" id="PTHR22175">
    <property type="entry name" value="SMALL ACIDIC PROTEIN-RELATED"/>
    <property type="match status" value="1"/>
</dbReference>
<dbReference type="Proteomes" id="UP001166093">
    <property type="component" value="Unassembled WGS sequence"/>
</dbReference>
<feature type="non-terminal residue" evidence="2">
    <location>
        <position position="1"/>
    </location>
</feature>
<evidence type="ECO:0000313" key="2">
    <source>
        <dbReference type="EMBL" id="MBN3287690.1"/>
    </source>
</evidence>
<feature type="region of interest" description="Disordered" evidence="1">
    <location>
        <begin position="1"/>
        <end position="129"/>
    </location>
</feature>
<organism evidence="2 3">
    <name type="scientific">Polyodon spathula</name>
    <name type="common">North American paddlefish</name>
    <name type="synonym">Squalus spathula</name>
    <dbReference type="NCBI Taxonomy" id="7913"/>
    <lineage>
        <taxon>Eukaryota</taxon>
        <taxon>Metazoa</taxon>
        <taxon>Chordata</taxon>
        <taxon>Craniata</taxon>
        <taxon>Vertebrata</taxon>
        <taxon>Euteleostomi</taxon>
        <taxon>Actinopterygii</taxon>
        <taxon>Chondrostei</taxon>
        <taxon>Acipenseriformes</taxon>
        <taxon>Polyodontidae</taxon>
        <taxon>Polyodon</taxon>
    </lineage>
</organism>
<gene>
    <name evidence="2" type="primary">Smap_0</name>
    <name evidence="2" type="ORF">GTO93_0004655</name>
</gene>
<dbReference type="EMBL" id="JAAWVQ010168149">
    <property type="protein sequence ID" value="MBN3287690.1"/>
    <property type="molecule type" value="Genomic_DNA"/>
</dbReference>
<keyword evidence="3" id="KW-1185">Reference proteome</keyword>
<feature type="non-terminal residue" evidence="2">
    <location>
        <position position="129"/>
    </location>
</feature>
<feature type="compositionally biased region" description="Basic and acidic residues" evidence="1">
    <location>
        <begin position="1"/>
        <end position="34"/>
    </location>
</feature>
<feature type="compositionally biased region" description="Low complexity" evidence="1">
    <location>
        <begin position="94"/>
        <end position="104"/>
    </location>
</feature>
<protein>
    <submittedName>
        <fullName evidence="2">SMAP protein</fullName>
    </submittedName>
</protein>
<name>A0ABS2YLQ6_POLSP</name>
<dbReference type="PANTHER" id="PTHR22175:SF0">
    <property type="entry name" value="SMALL ACIDIC PROTEIN"/>
    <property type="match status" value="1"/>
</dbReference>